<dbReference type="Gene3D" id="2.170.270.10">
    <property type="entry name" value="SET domain"/>
    <property type="match status" value="1"/>
</dbReference>
<keyword evidence="13" id="KW-1185">Reference proteome</keyword>
<dbReference type="PROSITE" id="PS50867">
    <property type="entry name" value="PRE_SET"/>
    <property type="match status" value="1"/>
</dbReference>
<sequence length="713" mass="79829">MQVHPEPEPSTLPRWETLLDSQSSSSTEDPSGSEHSYPRPLSKRRASLPPAGPLRPQKSARTDAPHRPGMPAAKAPVPSQLQRTLKSPVGAASPSAMKMEKKVLLGGPVFKSPSDVQPRHRRSRGDVIELSSDDGLPPLGNASNPIILDSDNEEELNHVERDFATPPFLDAARHVSRRENGRPMSLSDSKYSPRSHSPRSRNSEHVIVAPMALPQSGNVTQEKSSPKRQSHDTVSSSARTVPLSPHSSMHFLKPVPDKVPISVAKPTNDGPSLEPAHLFPTSPKPRNERTRHRPTMARMSSSPNRSGSFKATFPPRLSHDVRVHSSAQLEEVSSAPTAGSSNGTSTRLLHWQVDQIAGLSVIHFTPARVMVEYAPKVYHSSDIPHAIQDLMNTMEAHYRRSVMAKEMFEAVIYENTHEDEPNAPSISIINDVDGDMEVTPAWEFHYSNRIWHSNDVPSPDYTNLRGCDCEGYCDPKSQTCSCLKRQQEYSGHIPGFIYDDKGRLKQRGFPIFECNDLCGCLDGCRNRVVQHGRQYSVNIRKTTNKGWGVFAGRQKIPKGSFIGVYAGELLSENEGEQRGIKYNKFGRTYLFQLDFYHLRPKESDDHNDDDEWQPKYVIDAYHAGNFTRFLNHSCDPNCAMNACYINEANLDKPLLALFTRRDVLPWEELCFSYTGYDSDEEDEEMDDPRANNGDAVYAPCLCGVRKCKGYMFK</sequence>
<evidence type="ECO:0000256" key="3">
    <source>
        <dbReference type="ARBA" id="ARBA00022603"/>
    </source>
</evidence>
<feature type="domain" description="SET" evidence="9">
    <location>
        <begin position="535"/>
        <end position="674"/>
    </location>
</feature>
<dbReference type="PROSITE" id="PS50868">
    <property type="entry name" value="POST_SET"/>
    <property type="match status" value="1"/>
</dbReference>
<evidence type="ECO:0000256" key="2">
    <source>
        <dbReference type="ARBA" id="ARBA00022454"/>
    </source>
</evidence>
<name>A0AAD4QQT6_9AGAM</name>
<reference evidence="12" key="1">
    <citation type="journal article" date="2022" name="New Phytol.">
        <title>Evolutionary transition to the ectomycorrhizal habit in the genomes of a hyperdiverse lineage of mushroom-forming fungi.</title>
        <authorList>
            <person name="Looney B."/>
            <person name="Miyauchi S."/>
            <person name="Morin E."/>
            <person name="Drula E."/>
            <person name="Courty P.E."/>
            <person name="Kohler A."/>
            <person name="Kuo A."/>
            <person name="LaButti K."/>
            <person name="Pangilinan J."/>
            <person name="Lipzen A."/>
            <person name="Riley R."/>
            <person name="Andreopoulos W."/>
            <person name="He G."/>
            <person name="Johnson J."/>
            <person name="Nolan M."/>
            <person name="Tritt A."/>
            <person name="Barry K.W."/>
            <person name="Grigoriev I.V."/>
            <person name="Nagy L.G."/>
            <person name="Hibbett D."/>
            <person name="Henrissat B."/>
            <person name="Matheny P.B."/>
            <person name="Labbe J."/>
            <person name="Martin F.M."/>
        </authorList>
    </citation>
    <scope>NUCLEOTIDE SEQUENCE</scope>
    <source>
        <strain evidence="12">BPL690</strain>
    </source>
</reference>
<dbReference type="SMART" id="SM00468">
    <property type="entry name" value="PreSET"/>
    <property type="match status" value="1"/>
</dbReference>
<dbReference type="PANTHER" id="PTHR46223:SF4">
    <property type="entry name" value="HISTONE-LYSINE N-METHYLTRANSFERASE-RELATED"/>
    <property type="match status" value="1"/>
</dbReference>
<evidence type="ECO:0000256" key="5">
    <source>
        <dbReference type="ARBA" id="ARBA00022691"/>
    </source>
</evidence>
<evidence type="ECO:0000313" key="12">
    <source>
        <dbReference type="EMBL" id="KAI0305504.1"/>
    </source>
</evidence>
<dbReference type="Pfam" id="PF05033">
    <property type="entry name" value="Pre-SET"/>
    <property type="match status" value="1"/>
</dbReference>
<keyword evidence="2" id="KW-0158">Chromosome</keyword>
<dbReference type="InterPro" id="IPR007728">
    <property type="entry name" value="Pre-SET_dom"/>
</dbReference>
<comment type="caution">
    <text evidence="12">The sequence shown here is derived from an EMBL/GenBank/DDBJ whole genome shotgun (WGS) entry which is preliminary data.</text>
</comment>
<keyword evidence="4" id="KW-0808">Transferase</keyword>
<dbReference type="PROSITE" id="PS50280">
    <property type="entry name" value="SET"/>
    <property type="match status" value="1"/>
</dbReference>
<evidence type="ECO:0000256" key="6">
    <source>
        <dbReference type="ARBA" id="ARBA00022723"/>
    </source>
</evidence>
<evidence type="ECO:0000256" key="7">
    <source>
        <dbReference type="ARBA" id="ARBA00022833"/>
    </source>
</evidence>
<protein>
    <recommendedName>
        <fullName evidence="14">SET domain-containing protein</fullName>
    </recommendedName>
</protein>
<dbReference type="PANTHER" id="PTHR46223">
    <property type="entry name" value="HISTONE-LYSINE N-METHYLTRANSFERASE SUV39H"/>
    <property type="match status" value="1"/>
</dbReference>
<organism evidence="12 13">
    <name type="scientific">Multifurca ochricompacta</name>
    <dbReference type="NCBI Taxonomy" id="376703"/>
    <lineage>
        <taxon>Eukaryota</taxon>
        <taxon>Fungi</taxon>
        <taxon>Dikarya</taxon>
        <taxon>Basidiomycota</taxon>
        <taxon>Agaricomycotina</taxon>
        <taxon>Agaricomycetes</taxon>
        <taxon>Russulales</taxon>
        <taxon>Russulaceae</taxon>
        <taxon>Multifurca</taxon>
    </lineage>
</organism>
<dbReference type="GO" id="GO:0005694">
    <property type="term" value="C:chromosome"/>
    <property type="evidence" value="ECO:0007669"/>
    <property type="project" value="UniProtKB-SubCell"/>
</dbReference>
<dbReference type="InterPro" id="IPR046341">
    <property type="entry name" value="SET_dom_sf"/>
</dbReference>
<evidence type="ECO:0000259" key="9">
    <source>
        <dbReference type="PROSITE" id="PS50280"/>
    </source>
</evidence>
<dbReference type="InterPro" id="IPR050973">
    <property type="entry name" value="H3K9_Histone-Lys_N-MTase"/>
</dbReference>
<feature type="domain" description="Pre-SET" evidence="10">
    <location>
        <begin position="465"/>
        <end position="532"/>
    </location>
</feature>
<evidence type="ECO:0000256" key="8">
    <source>
        <dbReference type="SAM" id="MobiDB-lite"/>
    </source>
</evidence>
<dbReference type="InterPro" id="IPR001214">
    <property type="entry name" value="SET_dom"/>
</dbReference>
<dbReference type="AlphaFoldDB" id="A0AAD4QQT6"/>
<dbReference type="Pfam" id="PF00856">
    <property type="entry name" value="SET"/>
    <property type="match status" value="1"/>
</dbReference>
<feature type="domain" description="Post-SET" evidence="11">
    <location>
        <begin position="696"/>
        <end position="712"/>
    </location>
</feature>
<evidence type="ECO:0000256" key="1">
    <source>
        <dbReference type="ARBA" id="ARBA00004286"/>
    </source>
</evidence>
<feature type="compositionally biased region" description="Polar residues" evidence="8">
    <location>
        <begin position="298"/>
        <end position="309"/>
    </location>
</feature>
<comment type="subcellular location">
    <subcellularLocation>
        <location evidence="1">Chromosome</location>
    </subcellularLocation>
</comment>
<dbReference type="GO" id="GO:0005634">
    <property type="term" value="C:nucleus"/>
    <property type="evidence" value="ECO:0007669"/>
    <property type="project" value="InterPro"/>
</dbReference>
<feature type="compositionally biased region" description="Basic and acidic residues" evidence="8">
    <location>
        <begin position="171"/>
        <end position="181"/>
    </location>
</feature>
<evidence type="ECO:0000313" key="13">
    <source>
        <dbReference type="Proteomes" id="UP001203297"/>
    </source>
</evidence>
<dbReference type="InterPro" id="IPR003616">
    <property type="entry name" value="Post-SET_dom"/>
</dbReference>
<dbReference type="GO" id="GO:0046974">
    <property type="term" value="F:histone H3K9 methyltransferase activity"/>
    <property type="evidence" value="ECO:0007669"/>
    <property type="project" value="TreeGrafter"/>
</dbReference>
<dbReference type="EMBL" id="WTXG01000005">
    <property type="protein sequence ID" value="KAI0305504.1"/>
    <property type="molecule type" value="Genomic_DNA"/>
</dbReference>
<keyword evidence="5" id="KW-0949">S-adenosyl-L-methionine</keyword>
<proteinExistence type="predicted"/>
<keyword evidence="3" id="KW-0489">Methyltransferase</keyword>
<keyword evidence="6" id="KW-0479">Metal-binding</keyword>
<evidence type="ECO:0000259" key="11">
    <source>
        <dbReference type="PROSITE" id="PS50868"/>
    </source>
</evidence>
<dbReference type="GO" id="GO:0032259">
    <property type="term" value="P:methylation"/>
    <property type="evidence" value="ECO:0007669"/>
    <property type="project" value="UniProtKB-KW"/>
</dbReference>
<evidence type="ECO:0008006" key="14">
    <source>
        <dbReference type="Google" id="ProtNLM"/>
    </source>
</evidence>
<gene>
    <name evidence="12" type="ORF">B0F90DRAFT_1698587</name>
</gene>
<dbReference type="GO" id="GO:0008270">
    <property type="term" value="F:zinc ion binding"/>
    <property type="evidence" value="ECO:0007669"/>
    <property type="project" value="InterPro"/>
</dbReference>
<dbReference type="SMART" id="SM00317">
    <property type="entry name" value="SET"/>
    <property type="match status" value="1"/>
</dbReference>
<dbReference type="Proteomes" id="UP001203297">
    <property type="component" value="Unassembled WGS sequence"/>
</dbReference>
<keyword evidence="7" id="KW-0862">Zinc</keyword>
<feature type="compositionally biased region" description="Low complexity" evidence="8">
    <location>
        <begin position="21"/>
        <end position="35"/>
    </location>
</feature>
<dbReference type="SUPFAM" id="SSF82199">
    <property type="entry name" value="SET domain"/>
    <property type="match status" value="1"/>
</dbReference>
<evidence type="ECO:0000259" key="10">
    <source>
        <dbReference type="PROSITE" id="PS50867"/>
    </source>
</evidence>
<accession>A0AAD4QQT6</accession>
<feature type="region of interest" description="Disordered" evidence="8">
    <location>
        <begin position="1"/>
        <end position="309"/>
    </location>
</feature>
<evidence type="ECO:0000256" key="4">
    <source>
        <dbReference type="ARBA" id="ARBA00022679"/>
    </source>
</evidence>